<gene>
    <name evidence="1" type="ORF">BH720_017375</name>
</gene>
<sequence length="72" mass="8502">MSDRVTERMRLRSHAHIRRLIQNHEQRLRLRAKHPSARVIPCRYLANSPFLQCAVNPLGSCETCHHYQPTDQ</sequence>
<dbReference type="Proteomes" id="UP000095472">
    <property type="component" value="Chromosome"/>
</dbReference>
<accession>A0ACD5H212</accession>
<proteinExistence type="predicted"/>
<reference evidence="1 2" key="1">
    <citation type="journal article" date="2016" name="Genome Announc.">
        <title>Draft Genome Sequence of the Thermotolerant Cyanobacterium Desertifilum sp. IPPAS B-1220.</title>
        <authorList>
            <person name="Mironov K.S."/>
            <person name="Sinetova M.A."/>
            <person name="Bolatkhan K."/>
            <person name="Zayadan B.K."/>
            <person name="Ustinova V.V."/>
            <person name="Kupriyanova E.V."/>
            <person name="Skrypnik A.N."/>
            <person name="Gogoleva N.E."/>
            <person name="Gogolev Y.V."/>
            <person name="Los D.A."/>
        </authorList>
    </citation>
    <scope>NUCLEOTIDE SEQUENCE [LARGE SCALE GENOMIC DNA]</scope>
    <source>
        <strain evidence="1 2">IPPAS B-1220</strain>
    </source>
</reference>
<evidence type="ECO:0000313" key="1">
    <source>
        <dbReference type="EMBL" id="XPM66814.1"/>
    </source>
</evidence>
<name>A0ACD5H212_9CYAN</name>
<organism evidence="1 2">
    <name type="scientific">Desertifilum tharense IPPAS B-1220</name>
    <dbReference type="NCBI Taxonomy" id="1781255"/>
    <lineage>
        <taxon>Bacteria</taxon>
        <taxon>Bacillati</taxon>
        <taxon>Cyanobacteriota</taxon>
        <taxon>Cyanophyceae</taxon>
        <taxon>Desertifilales</taxon>
        <taxon>Desertifilaceae</taxon>
        <taxon>Desertifilum</taxon>
    </lineage>
</organism>
<dbReference type="EMBL" id="CP182909">
    <property type="protein sequence ID" value="XPM66814.1"/>
    <property type="molecule type" value="Genomic_DNA"/>
</dbReference>
<protein>
    <submittedName>
        <fullName evidence="1">DUF6464 family protein</fullName>
    </submittedName>
</protein>
<evidence type="ECO:0000313" key="2">
    <source>
        <dbReference type="Proteomes" id="UP000095472"/>
    </source>
</evidence>
<keyword evidence="2" id="KW-1185">Reference proteome</keyword>